<evidence type="ECO:0000313" key="1">
    <source>
        <dbReference type="EMBL" id="LAB10871.1"/>
    </source>
</evidence>
<reference evidence="1" key="2">
    <citation type="submission" date="2017-11" db="EMBL/GenBank/DDBJ databases">
        <title>Coralsnake Venomics: Analyses of Venom Gland Transcriptomes and Proteomes of Six Brazilian Taxa.</title>
        <authorList>
            <person name="Aird S.D."/>
            <person name="Jorge da Silva N."/>
            <person name="Qiu L."/>
            <person name="Villar-Briones A."/>
            <person name="Aparecida-Saddi V."/>
            <person name="Campos-Telles M.P."/>
            <person name="Grau M."/>
            <person name="Mikheyev A.S."/>
        </authorList>
    </citation>
    <scope>NUCLEOTIDE SEQUENCE</scope>
    <source>
        <tissue evidence="1">Venom_gland</tissue>
    </source>
</reference>
<protein>
    <submittedName>
        <fullName evidence="1">Uncharacterized protein</fullName>
    </submittedName>
</protein>
<name>A0A2D4KQ69_9SAUR</name>
<accession>A0A2D4KQ69</accession>
<proteinExistence type="predicted"/>
<dbReference type="AlphaFoldDB" id="A0A2D4KQ69"/>
<organism evidence="1">
    <name type="scientific">Micrurus paraensis</name>
    <dbReference type="NCBI Taxonomy" id="1970185"/>
    <lineage>
        <taxon>Eukaryota</taxon>
        <taxon>Metazoa</taxon>
        <taxon>Chordata</taxon>
        <taxon>Craniata</taxon>
        <taxon>Vertebrata</taxon>
        <taxon>Euteleostomi</taxon>
        <taxon>Lepidosauria</taxon>
        <taxon>Squamata</taxon>
        <taxon>Bifurcata</taxon>
        <taxon>Unidentata</taxon>
        <taxon>Episquamata</taxon>
        <taxon>Toxicofera</taxon>
        <taxon>Serpentes</taxon>
        <taxon>Colubroidea</taxon>
        <taxon>Elapidae</taxon>
        <taxon>Elapinae</taxon>
        <taxon>Micrurus</taxon>
    </lineage>
</organism>
<dbReference type="EMBL" id="IACL01077587">
    <property type="protein sequence ID" value="LAB10871.1"/>
    <property type="molecule type" value="Transcribed_RNA"/>
</dbReference>
<sequence>MNSLCFRAVSCLHNFRQTIAPMRYIIIVTNKKIIPAVCPPSIRQKAAFSGVLNNEYEQSPPLFASFTYTIAADIYKINKATLIPNSVKGHQWESRRIVL</sequence>
<reference evidence="1" key="1">
    <citation type="submission" date="2017-07" db="EMBL/GenBank/DDBJ databases">
        <authorList>
            <person name="Mikheyev A."/>
            <person name="Grau M."/>
        </authorList>
    </citation>
    <scope>NUCLEOTIDE SEQUENCE</scope>
    <source>
        <tissue evidence="1">Venom_gland</tissue>
    </source>
</reference>